<comment type="caution">
    <text evidence="5">The sequence shown here is derived from an EMBL/GenBank/DDBJ whole genome shotgun (WGS) entry which is preliminary data.</text>
</comment>
<proteinExistence type="inferred from homology"/>
<evidence type="ECO:0000313" key="6">
    <source>
        <dbReference type="Proteomes" id="UP000321085"/>
    </source>
</evidence>
<organism evidence="5 6">
    <name type="scientific">Microvirga aerophila</name>
    <dbReference type="NCBI Taxonomy" id="670291"/>
    <lineage>
        <taxon>Bacteria</taxon>
        <taxon>Pseudomonadati</taxon>
        <taxon>Pseudomonadota</taxon>
        <taxon>Alphaproteobacteria</taxon>
        <taxon>Hyphomicrobiales</taxon>
        <taxon>Methylobacteriaceae</taxon>
        <taxon>Microvirga</taxon>
    </lineage>
</organism>
<dbReference type="SFLD" id="SFLDS00019">
    <property type="entry name" value="Glutathione_Transferase_(cytos"/>
    <property type="match status" value="1"/>
</dbReference>
<dbReference type="InterPro" id="IPR036249">
    <property type="entry name" value="Thioredoxin-like_sf"/>
</dbReference>
<dbReference type="RefSeq" id="WP_114185852.1">
    <property type="nucleotide sequence ID" value="NZ_BJYU01000021.1"/>
</dbReference>
<dbReference type="PANTHER" id="PTHR44051:SF19">
    <property type="entry name" value="DISULFIDE-BOND OXIDOREDUCTASE YFCG"/>
    <property type="match status" value="1"/>
</dbReference>
<evidence type="ECO:0000259" key="4">
    <source>
        <dbReference type="PROSITE" id="PS50405"/>
    </source>
</evidence>
<evidence type="ECO:0000259" key="3">
    <source>
        <dbReference type="PROSITE" id="PS50404"/>
    </source>
</evidence>
<dbReference type="Pfam" id="PF02798">
    <property type="entry name" value="GST_N"/>
    <property type="match status" value="1"/>
</dbReference>
<dbReference type="PROSITE" id="PS50404">
    <property type="entry name" value="GST_NTER"/>
    <property type="match status" value="1"/>
</dbReference>
<dbReference type="SUPFAM" id="SSF47616">
    <property type="entry name" value="GST C-terminal domain-like"/>
    <property type="match status" value="1"/>
</dbReference>
<accession>A0A512BR75</accession>
<reference evidence="5 6" key="1">
    <citation type="submission" date="2019-07" db="EMBL/GenBank/DDBJ databases">
        <title>Whole genome shotgun sequence of Microvirga aerophila NBRC 106136.</title>
        <authorList>
            <person name="Hosoyama A."/>
            <person name="Uohara A."/>
            <person name="Ohji S."/>
            <person name="Ichikawa N."/>
        </authorList>
    </citation>
    <scope>NUCLEOTIDE SEQUENCE [LARGE SCALE GENOMIC DNA]</scope>
    <source>
        <strain evidence="5 6">NBRC 106136</strain>
    </source>
</reference>
<dbReference type="FunFam" id="3.40.30.10:FF:000039">
    <property type="entry name" value="Glutathione S-transferase domain"/>
    <property type="match status" value="1"/>
</dbReference>
<keyword evidence="2 5" id="KW-0808">Transferase</keyword>
<comment type="similarity">
    <text evidence="1">Belongs to the GST superfamily.</text>
</comment>
<evidence type="ECO:0000256" key="1">
    <source>
        <dbReference type="ARBA" id="ARBA00007409"/>
    </source>
</evidence>
<dbReference type="GO" id="GO:0016740">
    <property type="term" value="F:transferase activity"/>
    <property type="evidence" value="ECO:0007669"/>
    <property type="project" value="UniProtKB-KW"/>
</dbReference>
<evidence type="ECO:0000256" key="2">
    <source>
        <dbReference type="ARBA" id="ARBA00022679"/>
    </source>
</evidence>
<feature type="domain" description="GST C-terminal" evidence="4">
    <location>
        <begin position="85"/>
        <end position="210"/>
    </location>
</feature>
<protein>
    <submittedName>
        <fullName evidence="5">Glutathione S-transferase</fullName>
    </submittedName>
</protein>
<feature type="domain" description="GST N-terminal" evidence="3">
    <location>
        <begin position="1"/>
        <end position="80"/>
    </location>
</feature>
<dbReference type="OrthoDB" id="9810080at2"/>
<dbReference type="PANTHER" id="PTHR44051">
    <property type="entry name" value="GLUTATHIONE S-TRANSFERASE-RELATED"/>
    <property type="match status" value="1"/>
</dbReference>
<dbReference type="InterPro" id="IPR036282">
    <property type="entry name" value="Glutathione-S-Trfase_C_sf"/>
</dbReference>
<dbReference type="AlphaFoldDB" id="A0A512BR75"/>
<dbReference type="SUPFAM" id="SSF52833">
    <property type="entry name" value="Thioredoxin-like"/>
    <property type="match status" value="1"/>
</dbReference>
<dbReference type="Gene3D" id="3.40.30.10">
    <property type="entry name" value="Glutaredoxin"/>
    <property type="match status" value="1"/>
</dbReference>
<gene>
    <name evidence="5" type="primary">gst_3</name>
    <name evidence="5" type="ORF">MAE02_20130</name>
</gene>
<keyword evidence="6" id="KW-1185">Reference proteome</keyword>
<sequence>MRLWGRATSVNVQKVLWALAELELDIERIDAGGAYGGLDTDSYGAKNPNRRVPTLEDDDLVLWESNVIVRYLSSAYGRRVLQPNEPKQAAVADQWMEWMQTTLSPVFIALFWEAVRKPPSQRSAERVAQLADEAGRAYAILDARLADTPWLGGASFSMGDIPAGATLYRWFTMDISRPDLPRLAEWYDRLSRRPAYQATVMTSYDALRGFD</sequence>
<dbReference type="InterPro" id="IPR010987">
    <property type="entry name" value="Glutathione-S-Trfase_C-like"/>
</dbReference>
<dbReference type="PROSITE" id="PS50405">
    <property type="entry name" value="GST_CTER"/>
    <property type="match status" value="1"/>
</dbReference>
<dbReference type="Pfam" id="PF13410">
    <property type="entry name" value="GST_C_2"/>
    <property type="match status" value="1"/>
</dbReference>
<dbReference type="Gene3D" id="1.20.1050.10">
    <property type="match status" value="1"/>
</dbReference>
<dbReference type="SFLD" id="SFLDG01150">
    <property type="entry name" value="Main.1:_Beta-like"/>
    <property type="match status" value="1"/>
</dbReference>
<dbReference type="EMBL" id="BJYU01000021">
    <property type="protein sequence ID" value="GEO14317.1"/>
    <property type="molecule type" value="Genomic_DNA"/>
</dbReference>
<evidence type="ECO:0000313" key="5">
    <source>
        <dbReference type="EMBL" id="GEO14317.1"/>
    </source>
</evidence>
<dbReference type="CDD" id="cd03047">
    <property type="entry name" value="GST_N_2"/>
    <property type="match status" value="1"/>
</dbReference>
<dbReference type="Proteomes" id="UP000321085">
    <property type="component" value="Unassembled WGS sequence"/>
</dbReference>
<name>A0A512BR75_9HYPH</name>
<dbReference type="InterPro" id="IPR004045">
    <property type="entry name" value="Glutathione_S-Trfase_N"/>
</dbReference>
<dbReference type="SFLD" id="SFLDG00358">
    <property type="entry name" value="Main_(cytGST)"/>
    <property type="match status" value="1"/>
</dbReference>
<dbReference type="InterPro" id="IPR040079">
    <property type="entry name" value="Glutathione_S-Trfase"/>
</dbReference>